<proteinExistence type="predicted"/>
<feature type="chain" id="PRO_5046079920" description="Lipoprotein" evidence="1">
    <location>
        <begin position="25"/>
        <end position="209"/>
    </location>
</feature>
<reference evidence="2" key="1">
    <citation type="submission" date="2023-07" db="EMBL/GenBank/DDBJ databases">
        <title>Mucosal microbiota of week-old chicken and adult hens.</title>
        <authorList>
            <person name="Volf J."/>
            <person name="Karasova D."/>
            <person name="Crhanova M."/>
            <person name="Faldynova M."/>
            <person name="Prikrylova H."/>
            <person name="Zeman M."/>
            <person name="Babak V."/>
            <person name="Rajova J."/>
            <person name="Rychlik I."/>
        </authorList>
    </citation>
    <scope>NUCLEOTIDE SEQUENCE</scope>
    <source>
        <strain evidence="2">ET902</strain>
    </source>
</reference>
<evidence type="ECO:0000313" key="2">
    <source>
        <dbReference type="EMBL" id="MDO7019865.1"/>
    </source>
</evidence>
<comment type="caution">
    <text evidence="2">The sequence shown here is derived from an EMBL/GenBank/DDBJ whole genome shotgun (WGS) entry which is preliminary data.</text>
</comment>
<dbReference type="EMBL" id="JAUPBM010000028">
    <property type="protein sequence ID" value="MDO7019865.1"/>
    <property type="molecule type" value="Genomic_DNA"/>
</dbReference>
<evidence type="ECO:0000313" key="3">
    <source>
        <dbReference type="Proteomes" id="UP001175147"/>
    </source>
</evidence>
<gene>
    <name evidence="2" type="ORF">Q5M86_03645</name>
</gene>
<evidence type="ECO:0008006" key="4">
    <source>
        <dbReference type="Google" id="ProtNLM"/>
    </source>
</evidence>
<evidence type="ECO:0000256" key="1">
    <source>
        <dbReference type="SAM" id="SignalP"/>
    </source>
</evidence>
<dbReference type="RefSeq" id="WP_304386179.1">
    <property type="nucleotide sequence ID" value="NZ_JAUPBL010000144.1"/>
</dbReference>
<sequence length="209" mass="22489">MNKKILSIIFTLFLAGLLSISCSNKDKTGPGDNGGGSTAIPENGTGINSGYLDRRFAPDADNKLKVTSTAGVTEFSDVSDFQLDSQKSDRSILVKMPALKNTIGFTSDLIKIPAKNIVEGDNNNYTIKTRYTLEESADKTVTVDLEAESFNISGAWLKMKVNLTKTTTVKDAEPVTEIYTIETVTEDGIKHASSGRPAINGTGAIEPKY</sequence>
<feature type="signal peptide" evidence="1">
    <location>
        <begin position="1"/>
        <end position="24"/>
    </location>
</feature>
<keyword evidence="3" id="KW-1185">Reference proteome</keyword>
<name>A0ABT8YY63_9SPIR</name>
<dbReference type="PROSITE" id="PS51257">
    <property type="entry name" value="PROKAR_LIPOPROTEIN"/>
    <property type="match status" value="1"/>
</dbReference>
<organism evidence="2 3">
    <name type="scientific">Brachyspira innocens</name>
    <dbReference type="NCBI Taxonomy" id="13264"/>
    <lineage>
        <taxon>Bacteria</taxon>
        <taxon>Pseudomonadati</taxon>
        <taxon>Spirochaetota</taxon>
        <taxon>Spirochaetia</taxon>
        <taxon>Brachyspirales</taxon>
        <taxon>Brachyspiraceae</taxon>
        <taxon>Brachyspira</taxon>
    </lineage>
</organism>
<accession>A0ABT8YY63</accession>
<protein>
    <recommendedName>
        <fullName evidence="4">Lipoprotein</fullName>
    </recommendedName>
</protein>
<dbReference type="Proteomes" id="UP001175147">
    <property type="component" value="Unassembled WGS sequence"/>
</dbReference>
<keyword evidence="1" id="KW-0732">Signal</keyword>